<dbReference type="Proteomes" id="UP001595701">
    <property type="component" value="Unassembled WGS sequence"/>
</dbReference>
<organism evidence="1 2">
    <name type="scientific">Streptomyces yaanensis</name>
    <dbReference type="NCBI Taxonomy" id="1142239"/>
    <lineage>
        <taxon>Bacteria</taxon>
        <taxon>Bacillati</taxon>
        <taxon>Actinomycetota</taxon>
        <taxon>Actinomycetes</taxon>
        <taxon>Kitasatosporales</taxon>
        <taxon>Streptomycetaceae</taxon>
        <taxon>Streptomyces</taxon>
    </lineage>
</organism>
<keyword evidence="1" id="KW-0489">Methyltransferase</keyword>
<evidence type="ECO:0000313" key="1">
    <source>
        <dbReference type="EMBL" id="MFC3573650.1"/>
    </source>
</evidence>
<keyword evidence="1" id="KW-0808">Transferase</keyword>
<dbReference type="EMBL" id="JBHRWR010000008">
    <property type="protein sequence ID" value="MFC3573650.1"/>
    <property type="molecule type" value="Genomic_DNA"/>
</dbReference>
<dbReference type="GO" id="GO:0032259">
    <property type="term" value="P:methylation"/>
    <property type="evidence" value="ECO:0007669"/>
    <property type="project" value="UniProtKB-KW"/>
</dbReference>
<sequence>MKHNALTRRAAASQLAPFAVFPSRLAAVARHNARIVKQSASWLVRSREHVHYTYDLEPLNLEHLAWFVATVTGSRADAVRGYLAELQEDAELRRVLAGGLARSSRGATVDRVIRYGRRLGWYAFVRALRPEFVVETGTNRGFGSAVIAAALLRNGRGRLATVDFDDRSGELIAPPYDQVIEHVVGDSVEFLAGPVARRQPIDLLIVDSSHTPENDRAELDAATPLLAPEAVVLATKAYCWRVLPCWAEEQQREFLHFDEKPLDHWYRGVGIGASFPARVRA</sequence>
<dbReference type="InterPro" id="IPR029063">
    <property type="entry name" value="SAM-dependent_MTases_sf"/>
</dbReference>
<gene>
    <name evidence="1" type="ORF">ACFOZ0_10285</name>
</gene>
<dbReference type="EC" id="2.1.1.-" evidence="1"/>
<evidence type="ECO:0000313" key="2">
    <source>
        <dbReference type="Proteomes" id="UP001595701"/>
    </source>
</evidence>
<proteinExistence type="predicted"/>
<dbReference type="Pfam" id="PF13578">
    <property type="entry name" value="Methyltransf_24"/>
    <property type="match status" value="1"/>
</dbReference>
<reference evidence="2" key="1">
    <citation type="journal article" date="2019" name="Int. J. Syst. Evol. Microbiol.">
        <title>The Global Catalogue of Microorganisms (GCM) 10K type strain sequencing project: providing services to taxonomists for standard genome sequencing and annotation.</title>
        <authorList>
            <consortium name="The Broad Institute Genomics Platform"/>
            <consortium name="The Broad Institute Genome Sequencing Center for Infectious Disease"/>
            <person name="Wu L."/>
            <person name="Ma J."/>
        </authorList>
    </citation>
    <scope>NUCLEOTIDE SEQUENCE [LARGE SCALE GENOMIC DNA]</scope>
    <source>
        <strain evidence="2">CGMCC 4.7035</strain>
    </source>
</reference>
<name>A0ABV7S9G9_9ACTN</name>
<dbReference type="GO" id="GO:0008168">
    <property type="term" value="F:methyltransferase activity"/>
    <property type="evidence" value="ECO:0007669"/>
    <property type="project" value="UniProtKB-KW"/>
</dbReference>
<protein>
    <submittedName>
        <fullName evidence="1">Class I SAM-dependent methyltransferase</fullName>
        <ecNumber evidence="1">2.1.1.-</ecNumber>
    </submittedName>
</protein>
<dbReference type="RefSeq" id="WP_310763115.1">
    <property type="nucleotide sequence ID" value="NZ_JBHRWR010000008.1"/>
</dbReference>
<dbReference type="Gene3D" id="3.40.50.150">
    <property type="entry name" value="Vaccinia Virus protein VP39"/>
    <property type="match status" value="1"/>
</dbReference>
<accession>A0ABV7S9G9</accession>
<keyword evidence="2" id="KW-1185">Reference proteome</keyword>
<dbReference type="SUPFAM" id="SSF53335">
    <property type="entry name" value="S-adenosyl-L-methionine-dependent methyltransferases"/>
    <property type="match status" value="1"/>
</dbReference>
<comment type="caution">
    <text evidence="1">The sequence shown here is derived from an EMBL/GenBank/DDBJ whole genome shotgun (WGS) entry which is preliminary data.</text>
</comment>